<feature type="transmembrane region" description="Helical" evidence="1">
    <location>
        <begin position="71"/>
        <end position="97"/>
    </location>
</feature>
<evidence type="ECO:0008006" key="4">
    <source>
        <dbReference type="Google" id="ProtNLM"/>
    </source>
</evidence>
<feature type="transmembrane region" description="Helical" evidence="1">
    <location>
        <begin position="104"/>
        <end position="127"/>
    </location>
</feature>
<dbReference type="RefSeq" id="WP_075015668.1">
    <property type="nucleotide sequence ID" value="NZ_FOWE01000012.1"/>
</dbReference>
<gene>
    <name evidence="2" type="ORF">SAMN05660359_04434</name>
</gene>
<sequence>MHTTVPVPAPVDVAPAPARAAGPVGRRLAVTALVVGSVLNTAEAALLQFLPERPEALVDQLALVGEHTAVFTTRLVTGTVAIPFMAIAFLAAAGLLATRMRRTAYAAGALLLAGMWGFVGIHLVGYLQLPASQSADLDAAADLLWAAESHPVFLALFLAPFLLGTTLGMVTLTVGMLRSGVVARWIPAVWLAFIVLDFSVGAVGPVDPHWLWLAGALGLAAHVARSGSVARSGERRGATS</sequence>
<keyword evidence="1" id="KW-0812">Transmembrane</keyword>
<feature type="transmembrane region" description="Helical" evidence="1">
    <location>
        <begin position="209"/>
        <end position="227"/>
    </location>
</feature>
<keyword evidence="1" id="KW-0472">Membrane</keyword>
<evidence type="ECO:0000313" key="3">
    <source>
        <dbReference type="Proteomes" id="UP000183642"/>
    </source>
</evidence>
<evidence type="ECO:0000256" key="1">
    <source>
        <dbReference type="SAM" id="Phobius"/>
    </source>
</evidence>
<proteinExistence type="predicted"/>
<accession>A0A1I5I8Z4</accession>
<organism evidence="2 3">
    <name type="scientific">Geodermatophilus obscurus</name>
    <dbReference type="NCBI Taxonomy" id="1861"/>
    <lineage>
        <taxon>Bacteria</taxon>
        <taxon>Bacillati</taxon>
        <taxon>Actinomycetota</taxon>
        <taxon>Actinomycetes</taxon>
        <taxon>Geodermatophilales</taxon>
        <taxon>Geodermatophilaceae</taxon>
        <taxon>Geodermatophilus</taxon>
    </lineage>
</organism>
<protein>
    <recommendedName>
        <fullName evidence="4">DUF4386 family protein</fullName>
    </recommendedName>
</protein>
<reference evidence="3" key="1">
    <citation type="submission" date="2016-10" db="EMBL/GenBank/DDBJ databases">
        <authorList>
            <person name="Varghese N."/>
            <person name="Submissions S."/>
        </authorList>
    </citation>
    <scope>NUCLEOTIDE SEQUENCE [LARGE SCALE GENOMIC DNA]</scope>
    <source>
        <strain evidence="3">DSM 43161</strain>
    </source>
</reference>
<feature type="transmembrane region" description="Helical" evidence="1">
    <location>
        <begin position="181"/>
        <end position="203"/>
    </location>
</feature>
<feature type="transmembrane region" description="Helical" evidence="1">
    <location>
        <begin position="152"/>
        <end position="174"/>
    </location>
</feature>
<dbReference type="EMBL" id="FOWE01000012">
    <property type="protein sequence ID" value="SFO57075.1"/>
    <property type="molecule type" value="Genomic_DNA"/>
</dbReference>
<keyword evidence="3" id="KW-1185">Reference proteome</keyword>
<keyword evidence="1" id="KW-1133">Transmembrane helix</keyword>
<dbReference type="OrthoDB" id="5194157at2"/>
<dbReference type="AlphaFoldDB" id="A0A1I5I8Z4"/>
<dbReference type="Proteomes" id="UP000183642">
    <property type="component" value="Unassembled WGS sequence"/>
</dbReference>
<evidence type="ECO:0000313" key="2">
    <source>
        <dbReference type="EMBL" id="SFO57075.1"/>
    </source>
</evidence>
<name>A0A1I5I8Z4_9ACTN</name>